<dbReference type="AlphaFoldDB" id="A0A4C1SR42"/>
<keyword evidence="2" id="KW-1185">Reference proteome</keyword>
<name>A0A4C1SR42_EUMVA</name>
<gene>
    <name evidence="1" type="ORF">EVAR_72476_1</name>
</gene>
<proteinExistence type="predicted"/>
<dbReference type="Proteomes" id="UP000299102">
    <property type="component" value="Unassembled WGS sequence"/>
</dbReference>
<dbReference type="EMBL" id="BGZK01003794">
    <property type="protein sequence ID" value="GBP04602.1"/>
    <property type="molecule type" value="Genomic_DNA"/>
</dbReference>
<evidence type="ECO:0000313" key="1">
    <source>
        <dbReference type="EMBL" id="GBP04602.1"/>
    </source>
</evidence>
<comment type="caution">
    <text evidence="1">The sequence shown here is derived from an EMBL/GenBank/DDBJ whole genome shotgun (WGS) entry which is preliminary data.</text>
</comment>
<evidence type="ECO:0000313" key="2">
    <source>
        <dbReference type="Proteomes" id="UP000299102"/>
    </source>
</evidence>
<sequence>MKKICGWRLQNHYTTINKIPQSQLHLLSHPYWSHRVGFVKLSSPHIIPPFYPESGMSRCCASSRSKLAPGEAKQKKGMKGTAATRWPTAMPKKGQRGLEFYPQLGWSTLAGYRCLDGLDCHGIHFFQKKRPNRFSVELLFELYLRVKSVLGELVLGMSVLR</sequence>
<accession>A0A4C1SR42</accession>
<protein>
    <submittedName>
        <fullName evidence="1">Uncharacterized protein</fullName>
    </submittedName>
</protein>
<organism evidence="1 2">
    <name type="scientific">Eumeta variegata</name>
    <name type="common">Bagworm moth</name>
    <name type="synonym">Eumeta japonica</name>
    <dbReference type="NCBI Taxonomy" id="151549"/>
    <lineage>
        <taxon>Eukaryota</taxon>
        <taxon>Metazoa</taxon>
        <taxon>Ecdysozoa</taxon>
        <taxon>Arthropoda</taxon>
        <taxon>Hexapoda</taxon>
        <taxon>Insecta</taxon>
        <taxon>Pterygota</taxon>
        <taxon>Neoptera</taxon>
        <taxon>Endopterygota</taxon>
        <taxon>Lepidoptera</taxon>
        <taxon>Glossata</taxon>
        <taxon>Ditrysia</taxon>
        <taxon>Tineoidea</taxon>
        <taxon>Psychidae</taxon>
        <taxon>Oiketicinae</taxon>
        <taxon>Eumeta</taxon>
    </lineage>
</organism>
<reference evidence="1 2" key="1">
    <citation type="journal article" date="2019" name="Commun. Biol.">
        <title>The bagworm genome reveals a unique fibroin gene that provides high tensile strength.</title>
        <authorList>
            <person name="Kono N."/>
            <person name="Nakamura H."/>
            <person name="Ohtoshi R."/>
            <person name="Tomita M."/>
            <person name="Numata K."/>
            <person name="Arakawa K."/>
        </authorList>
    </citation>
    <scope>NUCLEOTIDE SEQUENCE [LARGE SCALE GENOMIC DNA]</scope>
</reference>